<organism evidence="1 2">
    <name type="scientific">Rhodocytophaga aerolata</name>
    <dbReference type="NCBI Taxonomy" id="455078"/>
    <lineage>
        <taxon>Bacteria</taxon>
        <taxon>Pseudomonadati</taxon>
        <taxon>Bacteroidota</taxon>
        <taxon>Cytophagia</taxon>
        <taxon>Cytophagales</taxon>
        <taxon>Rhodocytophagaceae</taxon>
        <taxon>Rhodocytophaga</taxon>
    </lineage>
</organism>
<protein>
    <submittedName>
        <fullName evidence="1">Uncharacterized protein</fullName>
    </submittedName>
</protein>
<name>A0ABT8RA55_9BACT</name>
<evidence type="ECO:0000313" key="2">
    <source>
        <dbReference type="Proteomes" id="UP001168528"/>
    </source>
</evidence>
<evidence type="ECO:0000313" key="1">
    <source>
        <dbReference type="EMBL" id="MDO1448957.1"/>
    </source>
</evidence>
<dbReference type="Proteomes" id="UP001168528">
    <property type="component" value="Unassembled WGS sequence"/>
</dbReference>
<dbReference type="RefSeq" id="WP_302039759.1">
    <property type="nucleotide sequence ID" value="NZ_JAUKPO010000015.1"/>
</dbReference>
<accession>A0ABT8RA55</accession>
<gene>
    <name evidence="1" type="ORF">Q0590_21950</name>
</gene>
<keyword evidence="2" id="KW-1185">Reference proteome</keyword>
<reference evidence="1" key="1">
    <citation type="submission" date="2023-07" db="EMBL/GenBank/DDBJ databases">
        <title>The genome sequence of Rhodocytophaga aerolata KACC 12507.</title>
        <authorList>
            <person name="Zhang X."/>
        </authorList>
    </citation>
    <scope>NUCLEOTIDE SEQUENCE</scope>
    <source>
        <strain evidence="1">KACC 12507</strain>
    </source>
</reference>
<sequence>MPERVNIANSIAYMKYVSQFDYIFSKAFFTHQELIALSGNYKVVIDYFNHTYTISEKVGCSVSCQLIIVLNRWDKILYQYKNVFGNPFHYYFCHSNSSEYLMCGADLLQFTIFNITKNKAHTFADKCIIDKQECISEFWYISGMQYNRSNNLLFINGQDMMNCPTVTIADLTNPEIVPLHTKNLGSFLAKLDNDYAFCKAVNWNSNNSLTLEVGEENTQVVTLTENQLFGILEE</sequence>
<dbReference type="EMBL" id="JAUKPO010000015">
    <property type="protein sequence ID" value="MDO1448957.1"/>
    <property type="molecule type" value="Genomic_DNA"/>
</dbReference>
<comment type="caution">
    <text evidence="1">The sequence shown here is derived from an EMBL/GenBank/DDBJ whole genome shotgun (WGS) entry which is preliminary data.</text>
</comment>
<proteinExistence type="predicted"/>